<keyword evidence="3" id="KW-1185">Reference proteome</keyword>
<accession>A0A0R3TAZ4</accession>
<feature type="compositionally biased region" description="Polar residues" evidence="1">
    <location>
        <begin position="102"/>
        <end position="113"/>
    </location>
</feature>
<name>A0A0R3TAZ4_RODNA</name>
<dbReference type="AlphaFoldDB" id="A0A0R3TAZ4"/>
<evidence type="ECO:0000256" key="1">
    <source>
        <dbReference type="SAM" id="MobiDB-lite"/>
    </source>
</evidence>
<evidence type="ECO:0000313" key="2">
    <source>
        <dbReference type="EMBL" id="VDO00091.1"/>
    </source>
</evidence>
<protein>
    <submittedName>
        <fullName evidence="4">J domain-containing protein</fullName>
    </submittedName>
</protein>
<proteinExistence type="predicted"/>
<feature type="compositionally biased region" description="Polar residues" evidence="1">
    <location>
        <begin position="163"/>
        <end position="172"/>
    </location>
</feature>
<feature type="region of interest" description="Disordered" evidence="1">
    <location>
        <begin position="138"/>
        <end position="281"/>
    </location>
</feature>
<reference evidence="4" key="1">
    <citation type="submission" date="2017-02" db="UniProtKB">
        <authorList>
            <consortium name="WormBaseParasite"/>
        </authorList>
    </citation>
    <scope>IDENTIFICATION</scope>
</reference>
<feature type="compositionally biased region" description="Basic and acidic residues" evidence="1">
    <location>
        <begin position="240"/>
        <end position="252"/>
    </location>
</feature>
<dbReference type="WBParaSite" id="HNAJ_0000423301-mRNA-1">
    <property type="protein sequence ID" value="HNAJ_0000423301-mRNA-1"/>
    <property type="gene ID" value="HNAJ_0000423301"/>
</dbReference>
<dbReference type="EMBL" id="UZAE01002835">
    <property type="protein sequence ID" value="VDO00091.1"/>
    <property type="molecule type" value="Genomic_DNA"/>
</dbReference>
<evidence type="ECO:0000313" key="3">
    <source>
        <dbReference type="Proteomes" id="UP000278807"/>
    </source>
</evidence>
<organism evidence="4">
    <name type="scientific">Rodentolepis nana</name>
    <name type="common">Dwarf tapeworm</name>
    <name type="synonym">Hymenolepis nana</name>
    <dbReference type="NCBI Taxonomy" id="102285"/>
    <lineage>
        <taxon>Eukaryota</taxon>
        <taxon>Metazoa</taxon>
        <taxon>Spiralia</taxon>
        <taxon>Lophotrochozoa</taxon>
        <taxon>Platyhelminthes</taxon>
        <taxon>Cestoda</taxon>
        <taxon>Eucestoda</taxon>
        <taxon>Cyclophyllidea</taxon>
        <taxon>Hymenolepididae</taxon>
        <taxon>Rodentolepis</taxon>
    </lineage>
</organism>
<dbReference type="Proteomes" id="UP000278807">
    <property type="component" value="Unassembled WGS sequence"/>
</dbReference>
<feature type="compositionally biased region" description="Basic and acidic residues" evidence="1">
    <location>
        <begin position="206"/>
        <end position="223"/>
    </location>
</feature>
<gene>
    <name evidence="2" type="ORF">HNAJ_LOCUS4231</name>
</gene>
<evidence type="ECO:0000313" key="4">
    <source>
        <dbReference type="WBParaSite" id="HNAJ_0000423301-mRNA-1"/>
    </source>
</evidence>
<feature type="region of interest" description="Disordered" evidence="1">
    <location>
        <begin position="77"/>
        <end position="113"/>
    </location>
</feature>
<feature type="compositionally biased region" description="Basic and acidic residues" evidence="1">
    <location>
        <begin position="81"/>
        <end position="100"/>
    </location>
</feature>
<feature type="compositionally biased region" description="Low complexity" evidence="1">
    <location>
        <begin position="1"/>
        <end position="16"/>
    </location>
</feature>
<sequence length="617" mass="70339">MQPQVQQQMPQAAPVQNEDNWNAKTYHNQQTTFYESISSAYDISVKKRDWRGSKTVKAVKDATQKRQSVLEKHALISQRDSQNEKAEIPVDQEISKEGSNKPKYQQFHSGSHTNIRKISSEAVKNAPDQHQERVEDLISKSHETTSANILRSSKKPKGKLDTGSVQKSSTKSFEGMEKRQSYNRVTSHEGYHKYSKISSQVVADVSQKHQAHEKASPNERQENRSLYSRKFLQQLNGNLEVKEKPELTKEGSAESGSRQSLSELDHHELQSEHKEISPHSNKDIYLKHQSHTEGLSGEQKNNFSCINLKSSQHLKGKIDNKVDQELQKEILKECENQQSYTANSCQRTRSENMETSIQTIKDHTQENYMKLEGASTDRKEKSYSHIQGSSGGSIEKLGIEGEERPLTDKLTGGEHYRSFILIGYHGSDYSPLEISSKFIKDTSQKYRKHREVFSGKRQATHSSYSQKSSKLVNGVLDVEFEMKEAKRNSKRSEPHLSCVDISYQEMGCKHTETSSLEFHLKQPEAYITLKTINSERYLSTATFEQSRLQTSQAKLQYNPRAGYIEISGKGSVPSRESEASFNSVYTKLNATNADDALNYKTEMLVEIIWCLEIIFYG</sequence>
<feature type="region of interest" description="Disordered" evidence="1">
    <location>
        <begin position="374"/>
        <end position="395"/>
    </location>
</feature>
<reference evidence="2 3" key="2">
    <citation type="submission" date="2018-11" db="EMBL/GenBank/DDBJ databases">
        <authorList>
            <consortium name="Pathogen Informatics"/>
        </authorList>
    </citation>
    <scope>NUCLEOTIDE SEQUENCE [LARGE SCALE GENOMIC DNA]</scope>
</reference>
<feature type="region of interest" description="Disordered" evidence="1">
    <location>
        <begin position="1"/>
        <end position="21"/>
    </location>
</feature>
<feature type="compositionally biased region" description="Basic and acidic residues" evidence="1">
    <location>
        <begin position="174"/>
        <end position="192"/>
    </location>
</feature>
<feature type="compositionally biased region" description="Basic and acidic residues" evidence="1">
    <location>
        <begin position="263"/>
        <end position="281"/>
    </location>
</feature>